<gene>
    <name evidence="2" type="ORF">O181_094517</name>
</gene>
<dbReference type="Gene3D" id="2.40.70.10">
    <property type="entry name" value="Acid Proteases"/>
    <property type="match status" value="1"/>
</dbReference>
<dbReference type="InterPro" id="IPR043502">
    <property type="entry name" value="DNA/RNA_pol_sf"/>
</dbReference>
<dbReference type="Pfam" id="PF00078">
    <property type="entry name" value="RVT_1"/>
    <property type="match status" value="1"/>
</dbReference>
<keyword evidence="3" id="KW-1185">Reference proteome</keyword>
<organism evidence="2 3">
    <name type="scientific">Austropuccinia psidii MF-1</name>
    <dbReference type="NCBI Taxonomy" id="1389203"/>
    <lineage>
        <taxon>Eukaryota</taxon>
        <taxon>Fungi</taxon>
        <taxon>Dikarya</taxon>
        <taxon>Basidiomycota</taxon>
        <taxon>Pucciniomycotina</taxon>
        <taxon>Pucciniomycetes</taxon>
        <taxon>Pucciniales</taxon>
        <taxon>Sphaerophragmiaceae</taxon>
        <taxon>Austropuccinia</taxon>
    </lineage>
</organism>
<name>A0A9Q3J329_9BASI</name>
<proteinExistence type="predicted"/>
<sequence>MSEFMIHRKILRQCGGDLEHAVKSMTTEQASAEDIINILEEVTTRPRIGSNRVNLKTRLNTPCTTHLAIKCSKRGKINEIYIEKEPDVEKDDNIIEENSDDKSSIFSESSKDIENINSTSEIMESYSHLPQLRNGQLYLSKIQDAQLMKTKRNRGKYYTAGNSCITEVVIDNKTTKILIDPGALCSCVGKSFLKTCVTNFEDQLLPIYGIKFNSASNPVKALGIFDTNVIFPHINRNLRITLEFVVMENCSSTHFILGNDYLIMYGIDLNNNKDRYITFGDNKHQKFAFLPFKKQITMNDHREAFASDKEPLGVIIDHEADIIFNIERPYPPLLRRPAYSESPKSREALEIHIKELLDLCIIRKVGHNEKVEITKPVIVAWHNGKSIMVGDFRALNTYTVPDRYPIPKIQISLTQIAQVVYITTIDALKGFHVNVVTQRARKYLRIIVHCGVYEYLRMPFGIKNAPSHFQRMMNEIFPE</sequence>
<dbReference type="Gene3D" id="3.30.70.270">
    <property type="match status" value="1"/>
</dbReference>
<dbReference type="SUPFAM" id="SSF56672">
    <property type="entry name" value="DNA/RNA polymerases"/>
    <property type="match status" value="1"/>
</dbReference>
<comment type="caution">
    <text evidence="2">The sequence shown here is derived from an EMBL/GenBank/DDBJ whole genome shotgun (WGS) entry which is preliminary data.</text>
</comment>
<dbReference type="CDD" id="cd01647">
    <property type="entry name" value="RT_LTR"/>
    <property type="match status" value="1"/>
</dbReference>
<evidence type="ECO:0000313" key="2">
    <source>
        <dbReference type="EMBL" id="MBW0554802.1"/>
    </source>
</evidence>
<dbReference type="InterPro" id="IPR000477">
    <property type="entry name" value="RT_dom"/>
</dbReference>
<evidence type="ECO:0000313" key="3">
    <source>
        <dbReference type="Proteomes" id="UP000765509"/>
    </source>
</evidence>
<dbReference type="InterPro" id="IPR021109">
    <property type="entry name" value="Peptidase_aspartic_dom_sf"/>
</dbReference>
<dbReference type="InterPro" id="IPR043128">
    <property type="entry name" value="Rev_trsase/Diguanyl_cyclase"/>
</dbReference>
<reference evidence="2" key="1">
    <citation type="submission" date="2021-03" db="EMBL/GenBank/DDBJ databases">
        <title>Draft genome sequence of rust myrtle Austropuccinia psidii MF-1, a brazilian biotype.</title>
        <authorList>
            <person name="Quecine M.C."/>
            <person name="Pachon D.M.R."/>
            <person name="Bonatelli M.L."/>
            <person name="Correr F.H."/>
            <person name="Franceschini L.M."/>
            <person name="Leite T.F."/>
            <person name="Margarido G.R.A."/>
            <person name="Almeida C.A."/>
            <person name="Ferrarezi J.A."/>
            <person name="Labate C.A."/>
        </authorList>
    </citation>
    <scope>NUCLEOTIDE SEQUENCE</scope>
    <source>
        <strain evidence="2">MF-1</strain>
    </source>
</reference>
<dbReference type="AlphaFoldDB" id="A0A9Q3J329"/>
<protein>
    <recommendedName>
        <fullName evidence="1">Reverse transcriptase domain-containing protein</fullName>
    </recommendedName>
</protein>
<dbReference type="OrthoDB" id="2193921at2759"/>
<dbReference type="Gene3D" id="3.10.10.10">
    <property type="entry name" value="HIV Type 1 Reverse Transcriptase, subunit A, domain 1"/>
    <property type="match status" value="1"/>
</dbReference>
<dbReference type="PANTHER" id="PTHR24559">
    <property type="entry name" value="TRANSPOSON TY3-I GAG-POL POLYPROTEIN"/>
    <property type="match status" value="1"/>
</dbReference>
<dbReference type="EMBL" id="AVOT02061616">
    <property type="protein sequence ID" value="MBW0554802.1"/>
    <property type="molecule type" value="Genomic_DNA"/>
</dbReference>
<evidence type="ECO:0000259" key="1">
    <source>
        <dbReference type="Pfam" id="PF00078"/>
    </source>
</evidence>
<dbReference type="InterPro" id="IPR053134">
    <property type="entry name" value="RNA-dir_DNA_polymerase"/>
</dbReference>
<dbReference type="PANTHER" id="PTHR24559:SF444">
    <property type="entry name" value="REVERSE TRANSCRIPTASE DOMAIN-CONTAINING PROTEIN"/>
    <property type="match status" value="1"/>
</dbReference>
<accession>A0A9Q3J329</accession>
<dbReference type="Proteomes" id="UP000765509">
    <property type="component" value="Unassembled WGS sequence"/>
</dbReference>
<feature type="domain" description="Reverse transcriptase" evidence="1">
    <location>
        <begin position="385"/>
        <end position="477"/>
    </location>
</feature>